<sequence>MTQIDPARSIREFYAFHLKRHREGAGLSQPALAAMVRVSPQLIGHLENAVRRPALRLSRALDAALGPDEFFEGLFPRLIEETGLPPGFAEYSDEEARARH</sequence>
<proteinExistence type="predicted"/>
<dbReference type="Proteomes" id="UP001500665">
    <property type="component" value="Unassembled WGS sequence"/>
</dbReference>
<evidence type="ECO:0000313" key="2">
    <source>
        <dbReference type="EMBL" id="GAA0955578.1"/>
    </source>
</evidence>
<dbReference type="RefSeq" id="WP_344242439.1">
    <property type="nucleotide sequence ID" value="NZ_BAAAHH010000016.1"/>
</dbReference>
<dbReference type="InterPro" id="IPR010982">
    <property type="entry name" value="Lambda_DNA-bd_dom_sf"/>
</dbReference>
<organism evidence="2 3">
    <name type="scientific">Actinocorallia libanotica</name>
    <dbReference type="NCBI Taxonomy" id="46162"/>
    <lineage>
        <taxon>Bacteria</taxon>
        <taxon>Bacillati</taxon>
        <taxon>Actinomycetota</taxon>
        <taxon>Actinomycetes</taxon>
        <taxon>Streptosporangiales</taxon>
        <taxon>Thermomonosporaceae</taxon>
        <taxon>Actinocorallia</taxon>
    </lineage>
</organism>
<dbReference type="Gene3D" id="1.10.260.40">
    <property type="entry name" value="lambda repressor-like DNA-binding domains"/>
    <property type="match status" value="1"/>
</dbReference>
<name>A0ABN1RE60_9ACTN</name>
<dbReference type="CDD" id="cd00093">
    <property type="entry name" value="HTH_XRE"/>
    <property type="match status" value="1"/>
</dbReference>
<feature type="domain" description="HTH cro/C1-type" evidence="1">
    <location>
        <begin position="18"/>
        <end position="70"/>
    </location>
</feature>
<dbReference type="PROSITE" id="PS50943">
    <property type="entry name" value="HTH_CROC1"/>
    <property type="match status" value="1"/>
</dbReference>
<protein>
    <recommendedName>
        <fullName evidence="1">HTH cro/C1-type domain-containing protein</fullName>
    </recommendedName>
</protein>
<evidence type="ECO:0000313" key="3">
    <source>
        <dbReference type="Proteomes" id="UP001500665"/>
    </source>
</evidence>
<comment type="caution">
    <text evidence="2">The sequence shown here is derived from an EMBL/GenBank/DDBJ whole genome shotgun (WGS) entry which is preliminary data.</text>
</comment>
<gene>
    <name evidence="2" type="ORF">GCM10009550_40630</name>
</gene>
<reference evidence="2 3" key="1">
    <citation type="journal article" date="2019" name="Int. J. Syst. Evol. Microbiol.">
        <title>The Global Catalogue of Microorganisms (GCM) 10K type strain sequencing project: providing services to taxonomists for standard genome sequencing and annotation.</title>
        <authorList>
            <consortium name="The Broad Institute Genomics Platform"/>
            <consortium name="The Broad Institute Genome Sequencing Center for Infectious Disease"/>
            <person name="Wu L."/>
            <person name="Ma J."/>
        </authorList>
    </citation>
    <scope>NUCLEOTIDE SEQUENCE [LARGE SCALE GENOMIC DNA]</scope>
    <source>
        <strain evidence="2 3">JCM 10696</strain>
    </source>
</reference>
<accession>A0ABN1RE60</accession>
<dbReference type="EMBL" id="BAAAHH010000016">
    <property type="protein sequence ID" value="GAA0955578.1"/>
    <property type="molecule type" value="Genomic_DNA"/>
</dbReference>
<keyword evidence="3" id="KW-1185">Reference proteome</keyword>
<dbReference type="InterPro" id="IPR001387">
    <property type="entry name" value="Cro/C1-type_HTH"/>
</dbReference>
<dbReference type="SUPFAM" id="SSF47413">
    <property type="entry name" value="lambda repressor-like DNA-binding domains"/>
    <property type="match status" value="1"/>
</dbReference>
<dbReference type="Pfam" id="PF13560">
    <property type="entry name" value="HTH_31"/>
    <property type="match status" value="1"/>
</dbReference>
<evidence type="ECO:0000259" key="1">
    <source>
        <dbReference type="PROSITE" id="PS50943"/>
    </source>
</evidence>
<dbReference type="SMART" id="SM00530">
    <property type="entry name" value="HTH_XRE"/>
    <property type="match status" value="1"/>
</dbReference>